<dbReference type="PROSITE" id="PS50005">
    <property type="entry name" value="TPR"/>
    <property type="match status" value="1"/>
</dbReference>
<dbReference type="InterPro" id="IPR011990">
    <property type="entry name" value="TPR-like_helical_dom_sf"/>
</dbReference>
<gene>
    <name evidence="3" type="primary">FKBP4</name>
    <name evidence="3" type="ORF">TR127637</name>
</gene>
<organism evidence="3">
    <name type="scientific">Schistocephalus solidus</name>
    <name type="common">Tapeworm</name>
    <dbReference type="NCBI Taxonomy" id="70667"/>
    <lineage>
        <taxon>Eukaryota</taxon>
        <taxon>Metazoa</taxon>
        <taxon>Spiralia</taxon>
        <taxon>Lophotrochozoa</taxon>
        <taxon>Platyhelminthes</taxon>
        <taxon>Cestoda</taxon>
        <taxon>Eucestoda</taxon>
        <taxon>Diphyllobothriidea</taxon>
        <taxon>Diphyllobothriidae</taxon>
        <taxon>Schistocephalus</taxon>
    </lineage>
</organism>
<feature type="non-terminal residue" evidence="3">
    <location>
        <position position="1"/>
    </location>
</feature>
<dbReference type="InterPro" id="IPR050754">
    <property type="entry name" value="FKBP4/5/8-like"/>
</dbReference>
<keyword evidence="3" id="KW-0413">Isomerase</keyword>
<evidence type="ECO:0000313" key="3">
    <source>
        <dbReference type="EMBL" id="JAP60247.1"/>
    </source>
</evidence>
<feature type="repeat" description="TPR" evidence="1">
    <location>
        <begin position="375"/>
        <end position="408"/>
    </location>
</feature>
<accession>A0A0V0J462</accession>
<evidence type="ECO:0000256" key="1">
    <source>
        <dbReference type="PROSITE-ProRule" id="PRU00339"/>
    </source>
</evidence>
<protein>
    <submittedName>
        <fullName evidence="3">Peptidyl-prolyl cis-trans isomerase FKBP4</fullName>
    </submittedName>
</protein>
<reference evidence="3" key="1">
    <citation type="submission" date="2016-01" db="EMBL/GenBank/DDBJ databases">
        <title>Reference transcriptome for the parasite Schistocephalus solidus: insights into the molecular evolution of parasitism.</title>
        <authorList>
            <person name="Hebert F.O."/>
            <person name="Grambauer S."/>
            <person name="Barber I."/>
            <person name="Landry C.R."/>
            <person name="Aubin-Horth N."/>
        </authorList>
    </citation>
    <scope>NUCLEOTIDE SEQUENCE</scope>
</reference>
<feature type="region of interest" description="Disordered" evidence="2">
    <location>
        <begin position="157"/>
        <end position="197"/>
    </location>
</feature>
<dbReference type="GO" id="GO:0016853">
    <property type="term" value="F:isomerase activity"/>
    <property type="evidence" value="ECO:0007669"/>
    <property type="project" value="UniProtKB-KW"/>
</dbReference>
<dbReference type="PANTHER" id="PTHR46512">
    <property type="entry name" value="PEPTIDYLPROLYL ISOMERASE"/>
    <property type="match status" value="1"/>
</dbReference>
<feature type="compositionally biased region" description="Basic and acidic residues" evidence="2">
    <location>
        <begin position="165"/>
        <end position="175"/>
    </location>
</feature>
<name>A0A0V0J462_SCHSO</name>
<proteinExistence type="predicted"/>
<dbReference type="InterPro" id="IPR019734">
    <property type="entry name" value="TPR_rpt"/>
</dbReference>
<dbReference type="PANTHER" id="PTHR46512:SF10">
    <property type="entry name" value="FK506-BINDING PROTEIN-LIKE"/>
    <property type="match status" value="1"/>
</dbReference>
<dbReference type="AlphaFoldDB" id="A0A0V0J462"/>
<dbReference type="EMBL" id="GEEE01002978">
    <property type="protein sequence ID" value="JAP60247.1"/>
    <property type="molecule type" value="Transcribed_RNA"/>
</dbReference>
<evidence type="ECO:0000256" key="2">
    <source>
        <dbReference type="SAM" id="MobiDB-lite"/>
    </source>
</evidence>
<sequence length="437" mass="47729">LTRCMIEDVPKYRILTHVVISKTLAQLRGALDGSKCWVTVTDCQITSAAGLPSRPLLFERCPLCHSTRMSDTDDCAGIPLPVGGVEKTRVCFRLGQAPDLSSGSLRGVLEAALQCATVGTTVRVTAEVIEPKGGSPVEFTFNAKLDRMLLQPLFRPTPISDEEASNEKPQEDKKTVQKPKKRTPPSNEGPGSEGTWPAGLSRLWLERALALKARGTWLLTGSHEDAAGDGELTLSFRFDRLDGAFRCYSRALRLVTLLGTLAHLPTKEGPEASPLMETIVEAPGAASEAEYADLDKPTLCIKPMPDAVFRVDMIVLSKLHISLLSNMALCQLKAGSNAFAVKQCTAALELVPSDMQLLSDKEGEQTDGITLRDVEKVLFRRGSAYAASDFLDEARDDLTRVLQMNPANQPAKRLLEDVQRRLASVHNLMAERLRRAL</sequence>
<dbReference type="SUPFAM" id="SSF48452">
    <property type="entry name" value="TPR-like"/>
    <property type="match status" value="1"/>
</dbReference>
<dbReference type="SMART" id="SM00028">
    <property type="entry name" value="TPR"/>
    <property type="match status" value="2"/>
</dbReference>
<dbReference type="Gene3D" id="1.25.40.10">
    <property type="entry name" value="Tetratricopeptide repeat domain"/>
    <property type="match status" value="1"/>
</dbReference>
<keyword evidence="1" id="KW-0802">TPR repeat</keyword>